<evidence type="ECO:0000256" key="1">
    <source>
        <dbReference type="SAM" id="MobiDB-lite"/>
    </source>
</evidence>
<reference evidence="2" key="1">
    <citation type="submission" date="2020-11" db="EMBL/GenBank/DDBJ databases">
        <authorList>
            <person name="Whitehead M."/>
        </authorList>
    </citation>
    <scope>NUCLEOTIDE SEQUENCE</scope>
    <source>
        <strain evidence="2">EGII</strain>
    </source>
</reference>
<feature type="region of interest" description="Disordered" evidence="1">
    <location>
        <begin position="31"/>
        <end position="52"/>
    </location>
</feature>
<name>A0A811V150_CERCA</name>
<dbReference type="EMBL" id="CAJHJT010000034">
    <property type="protein sequence ID" value="CAD7004065.1"/>
    <property type="molecule type" value="Genomic_DNA"/>
</dbReference>
<protein>
    <submittedName>
        <fullName evidence="2">(Mediterranean fruit fly) hypothetical protein</fullName>
    </submittedName>
</protein>
<evidence type="ECO:0000313" key="3">
    <source>
        <dbReference type="Proteomes" id="UP000606786"/>
    </source>
</evidence>
<sequence length="158" mass="17074">MRLGGVDAALETKPTQLNLQLQQPKLYATTATTTGGTTKSTPPFEYSPSPHSLPRCAAPTNSTQYYPMWQQVECVLPHFELSACDEGAPTGREICGIPTIEAAVAATTSNKSETVKIHYFVTIETWMKAQRCSSSSNGISVTVTVTVTLPKVRQNGRP</sequence>
<proteinExistence type="predicted"/>
<evidence type="ECO:0000313" key="2">
    <source>
        <dbReference type="EMBL" id="CAD7004065.1"/>
    </source>
</evidence>
<accession>A0A811V150</accession>
<gene>
    <name evidence="2" type="ORF">CCAP1982_LOCUS12490</name>
</gene>
<organism evidence="2 3">
    <name type="scientific">Ceratitis capitata</name>
    <name type="common">Mediterranean fruit fly</name>
    <name type="synonym">Tephritis capitata</name>
    <dbReference type="NCBI Taxonomy" id="7213"/>
    <lineage>
        <taxon>Eukaryota</taxon>
        <taxon>Metazoa</taxon>
        <taxon>Ecdysozoa</taxon>
        <taxon>Arthropoda</taxon>
        <taxon>Hexapoda</taxon>
        <taxon>Insecta</taxon>
        <taxon>Pterygota</taxon>
        <taxon>Neoptera</taxon>
        <taxon>Endopterygota</taxon>
        <taxon>Diptera</taxon>
        <taxon>Brachycera</taxon>
        <taxon>Muscomorpha</taxon>
        <taxon>Tephritoidea</taxon>
        <taxon>Tephritidae</taxon>
        <taxon>Ceratitis</taxon>
        <taxon>Ceratitis</taxon>
    </lineage>
</organism>
<keyword evidence="3" id="KW-1185">Reference proteome</keyword>
<comment type="caution">
    <text evidence="2">The sequence shown here is derived from an EMBL/GenBank/DDBJ whole genome shotgun (WGS) entry which is preliminary data.</text>
</comment>
<dbReference type="Proteomes" id="UP000606786">
    <property type="component" value="Unassembled WGS sequence"/>
</dbReference>
<dbReference type="AlphaFoldDB" id="A0A811V150"/>